<proteinExistence type="predicted"/>
<protein>
    <submittedName>
        <fullName evidence="1">Uncharacterized protein</fullName>
    </submittedName>
</protein>
<evidence type="ECO:0000313" key="1">
    <source>
        <dbReference type="EMBL" id="GIY56262.1"/>
    </source>
</evidence>
<feature type="non-terminal residue" evidence="1">
    <location>
        <position position="1"/>
    </location>
</feature>
<name>A0AAV4UEM0_CAEEX</name>
<gene>
    <name evidence="1" type="ORF">CEXT_26481</name>
</gene>
<comment type="caution">
    <text evidence="1">The sequence shown here is derived from an EMBL/GenBank/DDBJ whole genome shotgun (WGS) entry which is preliminary data.</text>
</comment>
<evidence type="ECO:0000313" key="2">
    <source>
        <dbReference type="Proteomes" id="UP001054945"/>
    </source>
</evidence>
<dbReference type="Proteomes" id="UP001054945">
    <property type="component" value="Unassembled WGS sequence"/>
</dbReference>
<dbReference type="EMBL" id="BPLR01012749">
    <property type="protein sequence ID" value="GIY56262.1"/>
    <property type="molecule type" value="Genomic_DNA"/>
</dbReference>
<accession>A0AAV4UEM0</accession>
<reference evidence="1 2" key="1">
    <citation type="submission" date="2021-06" db="EMBL/GenBank/DDBJ databases">
        <title>Caerostris extrusa draft genome.</title>
        <authorList>
            <person name="Kono N."/>
            <person name="Arakawa K."/>
        </authorList>
    </citation>
    <scope>NUCLEOTIDE SEQUENCE [LARGE SCALE GENOMIC DNA]</scope>
</reference>
<organism evidence="1 2">
    <name type="scientific">Caerostris extrusa</name>
    <name type="common">Bark spider</name>
    <name type="synonym">Caerostris bankana</name>
    <dbReference type="NCBI Taxonomy" id="172846"/>
    <lineage>
        <taxon>Eukaryota</taxon>
        <taxon>Metazoa</taxon>
        <taxon>Ecdysozoa</taxon>
        <taxon>Arthropoda</taxon>
        <taxon>Chelicerata</taxon>
        <taxon>Arachnida</taxon>
        <taxon>Araneae</taxon>
        <taxon>Araneomorphae</taxon>
        <taxon>Entelegynae</taxon>
        <taxon>Araneoidea</taxon>
        <taxon>Araneidae</taxon>
        <taxon>Caerostris</taxon>
    </lineage>
</organism>
<keyword evidence="2" id="KW-1185">Reference proteome</keyword>
<dbReference type="AlphaFoldDB" id="A0AAV4UEM0"/>
<sequence length="66" mass="7314">NEEDITYPYYSTSDTFINVAYPLSIKCRLEDNGLLSEDRVASSRAFACNLLFAFRSAAASQNVAGR</sequence>